<dbReference type="PANTHER" id="PTHR43289:SF6">
    <property type="entry name" value="SERINE_THREONINE-PROTEIN KINASE NEKL-3"/>
    <property type="match status" value="1"/>
</dbReference>
<dbReference type="Pfam" id="PF00069">
    <property type="entry name" value="Pkinase"/>
    <property type="match status" value="1"/>
</dbReference>
<feature type="domain" description="Protein kinase" evidence="6">
    <location>
        <begin position="49"/>
        <end position="426"/>
    </location>
</feature>
<dbReference type="SMART" id="SM00220">
    <property type="entry name" value="S_TKc"/>
    <property type="match status" value="1"/>
</dbReference>
<dbReference type="Gene3D" id="1.10.510.10">
    <property type="entry name" value="Transferase(Phosphotransferase) domain 1"/>
    <property type="match status" value="1"/>
</dbReference>
<accession>A0ABY7VZ30</accession>
<evidence type="ECO:0000256" key="3">
    <source>
        <dbReference type="ARBA" id="ARBA00022777"/>
    </source>
</evidence>
<keyword evidence="1" id="KW-0808">Transferase</keyword>
<protein>
    <submittedName>
        <fullName evidence="7">Serine/threonine-protein kinase</fullName>
    </submittedName>
</protein>
<evidence type="ECO:0000256" key="4">
    <source>
        <dbReference type="ARBA" id="ARBA00022840"/>
    </source>
</evidence>
<dbReference type="InterPro" id="IPR011009">
    <property type="entry name" value="Kinase-like_dom_sf"/>
</dbReference>
<dbReference type="InterPro" id="IPR000719">
    <property type="entry name" value="Prot_kinase_dom"/>
</dbReference>
<evidence type="ECO:0000256" key="2">
    <source>
        <dbReference type="ARBA" id="ARBA00022741"/>
    </source>
</evidence>
<dbReference type="RefSeq" id="WP_274152921.1">
    <property type="nucleotide sequence ID" value="NZ_CP117812.1"/>
</dbReference>
<keyword evidence="2" id="KW-0547">Nucleotide-binding</keyword>
<dbReference type="PROSITE" id="PS50011">
    <property type="entry name" value="PROTEIN_KINASE_DOM"/>
    <property type="match status" value="1"/>
</dbReference>
<dbReference type="SUPFAM" id="SSF56112">
    <property type="entry name" value="Protein kinase-like (PK-like)"/>
    <property type="match status" value="1"/>
</dbReference>
<keyword evidence="4" id="KW-0067">ATP-binding</keyword>
<dbReference type="PANTHER" id="PTHR43289">
    <property type="entry name" value="MITOGEN-ACTIVATED PROTEIN KINASE KINASE KINASE 20-RELATED"/>
    <property type="match status" value="1"/>
</dbReference>
<dbReference type="GO" id="GO:0016301">
    <property type="term" value="F:kinase activity"/>
    <property type="evidence" value="ECO:0007669"/>
    <property type="project" value="UniProtKB-KW"/>
</dbReference>
<evidence type="ECO:0000259" key="6">
    <source>
        <dbReference type="PROSITE" id="PS50011"/>
    </source>
</evidence>
<name>A0ABY7VZ30_9BACT</name>
<proteinExistence type="predicted"/>
<keyword evidence="5" id="KW-0175">Coiled coil</keyword>
<keyword evidence="8" id="KW-1185">Reference proteome</keyword>
<reference evidence="7 8" key="1">
    <citation type="submission" date="2023-02" db="EMBL/GenBank/DDBJ databases">
        <title>Genome sequence of Lentisphaera profundi SAORIC-696.</title>
        <authorList>
            <person name="Kim e."/>
            <person name="Cho J.-C."/>
            <person name="Choi A."/>
            <person name="Kang I."/>
        </authorList>
    </citation>
    <scope>NUCLEOTIDE SEQUENCE [LARGE SCALE GENOMIC DNA]</scope>
    <source>
        <strain evidence="7 8">SAORIC-696</strain>
    </source>
</reference>
<keyword evidence="3 7" id="KW-0418">Kinase</keyword>
<gene>
    <name evidence="7" type="ORF">PQO03_20110</name>
</gene>
<dbReference type="Proteomes" id="UP001214250">
    <property type="component" value="Chromosome 2"/>
</dbReference>
<evidence type="ECO:0000313" key="8">
    <source>
        <dbReference type="Proteomes" id="UP001214250"/>
    </source>
</evidence>
<feature type="coiled-coil region" evidence="5">
    <location>
        <begin position="384"/>
        <end position="411"/>
    </location>
</feature>
<sequence length="721" mass="81581">MANDDLDLQAGFEKTSELMANFYHEEKKNPPSRIQELNIPLSPIPDGKFETKQQIDTGGMKDIFEVVDRDTTRHLAMAIPKSNNKEDWNDFIFEARITALLEHPNIVPVHDIGLYENQPCFTMKLINGDTLTQIIKRFSQNNKQVPSTLHDLINIFLKVCDAIAYSHSKDVLHLDLKPDNIRISDYGEVQVLDWGLAQFYKTSDFHTHSHTQELSIIHQTDTRALEGIILGSPAYMSPEQACADNASPRSDIYSLGAILYSIITFQPPFIDDDYRKVLQKTMKGEFPKPSELKLNWSVDPGLEAICLKSMAIKSRDRYKSVLDLAADLRKWNSGYAPLALNAPPLHLTKLFLKRNQFLLSLCLSFLIIILAFTALSYNNLSNSEEIAQSNAQKASEALEDLELTQKTSRDNFRKLMNSRVKVQQTIDKLHEVSEEKVTIAQIAADQFIEDALSSLRLGAFNKAKTYAVQAQSLAPDYLSVIALFAKINLLELNINEANKYLLQVNTTKYLSFDHSKIRKGNNEEIIRLIKTLQKDKSLSGLQNVAFLSLKKINLSTKSKINIFKKTLLGKNDILTSTSLITAQSNFPLFTLSILPIEKLICKTHIKSLNKQVQSLKNISYLELNGQVNVPFRQLTLINNIKTIRLVNCQVNSFIWSSKKDRESLEHLILIDTPLADYSPLVKISSLKKLTVSKPTNLKKNSVSVILLKEHGIKLDFIQTPN</sequence>
<evidence type="ECO:0000313" key="7">
    <source>
        <dbReference type="EMBL" id="WDE98127.1"/>
    </source>
</evidence>
<evidence type="ECO:0000256" key="5">
    <source>
        <dbReference type="SAM" id="Coils"/>
    </source>
</evidence>
<organism evidence="7 8">
    <name type="scientific">Lentisphaera profundi</name>
    <dbReference type="NCBI Taxonomy" id="1658616"/>
    <lineage>
        <taxon>Bacteria</taxon>
        <taxon>Pseudomonadati</taxon>
        <taxon>Lentisphaerota</taxon>
        <taxon>Lentisphaeria</taxon>
        <taxon>Lentisphaerales</taxon>
        <taxon>Lentisphaeraceae</taxon>
        <taxon>Lentisphaera</taxon>
    </lineage>
</organism>
<dbReference type="EMBL" id="CP117812">
    <property type="protein sequence ID" value="WDE98127.1"/>
    <property type="molecule type" value="Genomic_DNA"/>
</dbReference>
<evidence type="ECO:0000256" key="1">
    <source>
        <dbReference type="ARBA" id="ARBA00022679"/>
    </source>
</evidence>
<dbReference type="CDD" id="cd14014">
    <property type="entry name" value="STKc_PknB_like"/>
    <property type="match status" value="1"/>
</dbReference>